<sequence length="805" mass="91959">MLLSPFGSPRRLAVVTILVFLAIVVLVRNSTYSEYLPKYDLPKFTNGRVPEDTTTGSSSFKEDSGKSELWQEYKPDQDKIHAAPPPPLKEEEYEEKPVHTTIVTTSHSSSSSSTSTSVASSSSTSTSVASSSDSVSTSATKTGTTAKITPFVHASYKELQAKIKEFIQWDRPNKGGHWPGYGDYVDKDYDPNRWEGLPMNVDYYASNGINQLEKMGLNATPYLPYPDYQSSEYKKQWTGEYVSCKGPRGQTLDKSPEDLVHAWPQLPQNFPNISVGSDLGIDLDSCFDRESRYTPYDSTAKNAPDWGSVRWGELQNGCLSKNKERYGEHQRKSMQLRPSRTMPKEDESTQHAESTNAAKPHHRTAILIRTWEGYVYTENDLQAIRSLVTETSLLSGGEYQVYLFVNVKQRDADIYDNEETYNSVLHAVVPEELRDISVLWTEKVCEEWYPKVGDWQVYWMQFMPLQWFSKTHPEFDYVWNWETDARYTGNPYHFLEQVSFFAQKMPRKHLWERNARFYLPEAHGDFQSYLADTDGAIANATKQGNMTPVWGALPYASTQIPIGPKPPTRQEDDDFSWGVGEEADLITLQPIWDPNDTQWSYRHKIWNFIPGVRPIFTAENGAAEGFYHEGFETIPRRVFINTLARFSKRMLHAMHVENLNGRSMQAEMWPATVALQHGLKAVYAPHPIWSSHHWPAWYADAIFNADAGIPARWSQQFDSAYAHDREVNFKTWSWYYATDFPKTLFWRWLGWEAEDDGLGSWGGKQDENEGKDIRGIGMVGGQGKMCLPGMLLHPVKKVSKPQGQN</sequence>
<evidence type="ECO:0000256" key="1">
    <source>
        <dbReference type="SAM" id="MobiDB-lite"/>
    </source>
</evidence>
<dbReference type="AlphaFoldDB" id="A0A4S9LAV4"/>
<feature type="compositionally biased region" description="Basic and acidic residues" evidence="1">
    <location>
        <begin position="60"/>
        <end position="81"/>
    </location>
</feature>
<comment type="caution">
    <text evidence="2">The sequence shown here is derived from an EMBL/GenBank/DDBJ whole genome shotgun (WGS) entry which is preliminary data.</text>
</comment>
<evidence type="ECO:0000313" key="2">
    <source>
        <dbReference type="EMBL" id="THY25912.1"/>
    </source>
</evidence>
<feature type="compositionally biased region" description="Low complexity" evidence="1">
    <location>
        <begin position="100"/>
        <end position="141"/>
    </location>
</feature>
<protein>
    <submittedName>
        <fullName evidence="2">Uncharacterized protein</fullName>
    </submittedName>
</protein>
<accession>A0A4S9LAV4</accession>
<dbReference type="Pfam" id="PF11885">
    <property type="entry name" value="DUF3405"/>
    <property type="match status" value="1"/>
</dbReference>
<dbReference type="EMBL" id="QZBD01000163">
    <property type="protein sequence ID" value="THY25912.1"/>
    <property type="molecule type" value="Genomic_DNA"/>
</dbReference>
<evidence type="ECO:0000313" key="3">
    <source>
        <dbReference type="Proteomes" id="UP000306584"/>
    </source>
</evidence>
<name>A0A4S9LAV4_AURPU</name>
<gene>
    <name evidence="2" type="ORF">D6D01_04741</name>
</gene>
<dbReference type="PANTHER" id="PTHR36205">
    <property type="entry name" value="CHROMOSOME 19, WHOLE GENOME SHOTGUN SEQUENCE"/>
    <property type="match status" value="1"/>
</dbReference>
<reference evidence="2 3" key="1">
    <citation type="submission" date="2018-10" db="EMBL/GenBank/DDBJ databases">
        <title>Fifty Aureobasidium pullulans genomes reveal a recombining polyextremotolerant generalist.</title>
        <authorList>
            <person name="Gostincar C."/>
            <person name="Turk M."/>
            <person name="Zajc J."/>
            <person name="Gunde-Cimerman N."/>
        </authorList>
    </citation>
    <scope>NUCLEOTIDE SEQUENCE [LARGE SCALE GENOMIC DNA]</scope>
    <source>
        <strain evidence="2 3">EXF-6604</strain>
    </source>
</reference>
<dbReference type="InterPro" id="IPR021822">
    <property type="entry name" value="DUF3405"/>
</dbReference>
<feature type="region of interest" description="Disordered" evidence="1">
    <location>
        <begin position="43"/>
        <end position="141"/>
    </location>
</feature>
<proteinExistence type="predicted"/>
<organism evidence="2 3">
    <name type="scientific">Aureobasidium pullulans</name>
    <name type="common">Black yeast</name>
    <name type="synonym">Pullularia pullulans</name>
    <dbReference type="NCBI Taxonomy" id="5580"/>
    <lineage>
        <taxon>Eukaryota</taxon>
        <taxon>Fungi</taxon>
        <taxon>Dikarya</taxon>
        <taxon>Ascomycota</taxon>
        <taxon>Pezizomycotina</taxon>
        <taxon>Dothideomycetes</taxon>
        <taxon>Dothideomycetidae</taxon>
        <taxon>Dothideales</taxon>
        <taxon>Saccotheciaceae</taxon>
        <taxon>Aureobasidium</taxon>
    </lineage>
</organism>
<feature type="region of interest" description="Disordered" evidence="1">
    <location>
        <begin position="325"/>
        <end position="360"/>
    </location>
</feature>
<dbReference type="Proteomes" id="UP000306584">
    <property type="component" value="Unassembled WGS sequence"/>
</dbReference>
<dbReference type="PANTHER" id="PTHR36205:SF2">
    <property type="entry name" value="MAJOR FACILITATOR SUPERFAMILY TRANSPORTER"/>
    <property type="match status" value="1"/>
</dbReference>